<dbReference type="EMBL" id="JACCBK010000001">
    <property type="protein sequence ID" value="NYD85196.1"/>
    <property type="molecule type" value="Genomic_DNA"/>
</dbReference>
<dbReference type="Proteomes" id="UP000577956">
    <property type="component" value="Unassembled WGS sequence"/>
</dbReference>
<keyword evidence="2" id="KW-1133">Transmembrane helix</keyword>
<dbReference type="InterPro" id="IPR025403">
    <property type="entry name" value="TgpA-like_C"/>
</dbReference>
<evidence type="ECO:0000256" key="1">
    <source>
        <dbReference type="SAM" id="MobiDB-lite"/>
    </source>
</evidence>
<dbReference type="AlphaFoldDB" id="A0A7Y9FD65"/>
<feature type="region of interest" description="Disordered" evidence="1">
    <location>
        <begin position="144"/>
        <end position="166"/>
    </location>
</feature>
<gene>
    <name evidence="4" type="ORF">BKA21_000745</name>
</gene>
<proteinExistence type="predicted"/>
<sequence length="211" mass="22567">MRALVLHVPVEPDAPTARRWALEELADPVYRAQESLLDRVLAWLSEMLQSLQGPALPSGTAALVVVGVVVVVVAVALWVAGPVRVGRARAARAGAVLTGDDRRTSAQLRTAADEAAARGDHALAVTERYRAVVRGLEERAVLDERPGRTAHEAAQDAGRELPDVAEPMRDGGDVFDAVVYGGRRADAQDDARLRALDDAVRAARRRPVPVA</sequence>
<feature type="transmembrane region" description="Helical" evidence="2">
    <location>
        <begin position="60"/>
        <end position="80"/>
    </location>
</feature>
<keyword evidence="2" id="KW-0812">Transmembrane</keyword>
<comment type="caution">
    <text evidence="4">The sequence shown here is derived from an EMBL/GenBank/DDBJ whole genome shotgun (WGS) entry which is preliminary data.</text>
</comment>
<dbReference type="Pfam" id="PF13559">
    <property type="entry name" value="DUF4129"/>
    <property type="match status" value="1"/>
</dbReference>
<keyword evidence="2" id="KW-0472">Membrane</keyword>
<evidence type="ECO:0000256" key="2">
    <source>
        <dbReference type="SAM" id="Phobius"/>
    </source>
</evidence>
<feature type="domain" description="Protein-glutamine gamma-glutamyltransferase-like C-terminal" evidence="3">
    <location>
        <begin position="128"/>
        <end position="197"/>
    </location>
</feature>
<name>A0A7Y9FD65_9CELL</name>
<evidence type="ECO:0000313" key="5">
    <source>
        <dbReference type="Proteomes" id="UP000577956"/>
    </source>
</evidence>
<reference evidence="4 5" key="1">
    <citation type="submission" date="2020-07" db="EMBL/GenBank/DDBJ databases">
        <title>Sequencing the genomes of 1000 actinobacteria strains.</title>
        <authorList>
            <person name="Klenk H.-P."/>
        </authorList>
    </citation>
    <scope>NUCLEOTIDE SEQUENCE [LARGE SCALE GENOMIC DNA]</scope>
    <source>
        <strain evidence="4 5">DSM 24482</strain>
    </source>
</reference>
<evidence type="ECO:0000313" key="4">
    <source>
        <dbReference type="EMBL" id="NYD85196.1"/>
    </source>
</evidence>
<dbReference type="RefSeq" id="WP_140458575.1">
    <property type="nucleotide sequence ID" value="NZ_BAABFI010000028.1"/>
</dbReference>
<protein>
    <recommendedName>
        <fullName evidence="3">Protein-glutamine gamma-glutamyltransferase-like C-terminal domain-containing protein</fullName>
    </recommendedName>
</protein>
<accession>A0A7Y9FD65</accession>
<organism evidence="4 5">
    <name type="scientific">Cellulomonas oligotrophica</name>
    <dbReference type="NCBI Taxonomy" id="931536"/>
    <lineage>
        <taxon>Bacteria</taxon>
        <taxon>Bacillati</taxon>
        <taxon>Actinomycetota</taxon>
        <taxon>Actinomycetes</taxon>
        <taxon>Micrococcales</taxon>
        <taxon>Cellulomonadaceae</taxon>
        <taxon>Cellulomonas</taxon>
    </lineage>
</organism>
<evidence type="ECO:0000259" key="3">
    <source>
        <dbReference type="Pfam" id="PF13559"/>
    </source>
</evidence>